<dbReference type="Gene3D" id="2.40.30.170">
    <property type="match status" value="1"/>
</dbReference>
<protein>
    <submittedName>
        <fullName evidence="3">Efflux RND transporter periplasmic adaptor subunit</fullName>
    </submittedName>
</protein>
<comment type="caution">
    <text evidence="3">The sequence shown here is derived from an EMBL/GenBank/DDBJ whole genome shotgun (WGS) entry which is preliminary data.</text>
</comment>
<dbReference type="NCBIfam" id="TIGR02971">
    <property type="entry name" value="heterocyst_DevB"/>
    <property type="match status" value="1"/>
</dbReference>
<dbReference type="SUPFAM" id="SSF111369">
    <property type="entry name" value="HlyD-like secretion proteins"/>
    <property type="match status" value="1"/>
</dbReference>
<organism evidence="3 4">
    <name type="scientific">Anabaena azotica FACHB-119</name>
    <dbReference type="NCBI Taxonomy" id="947527"/>
    <lineage>
        <taxon>Bacteria</taxon>
        <taxon>Bacillati</taxon>
        <taxon>Cyanobacteriota</taxon>
        <taxon>Cyanophyceae</taxon>
        <taxon>Nostocales</taxon>
        <taxon>Nostocaceae</taxon>
        <taxon>Anabaena</taxon>
        <taxon>Anabaena azotica</taxon>
    </lineage>
</organism>
<accession>A0ABR8D3X2</accession>
<dbReference type="PANTHER" id="PTHR32347">
    <property type="entry name" value="EFFLUX SYSTEM COMPONENT YKNX-RELATED"/>
    <property type="match status" value="1"/>
</dbReference>
<evidence type="ECO:0000313" key="4">
    <source>
        <dbReference type="Proteomes" id="UP000661112"/>
    </source>
</evidence>
<name>A0ABR8D3X2_9NOST</name>
<dbReference type="PANTHER" id="PTHR32347:SF27">
    <property type="entry name" value="RND EFFLUX PUMP MEMBRANE FUSION PROTEIN BARREL-SANDWICH DOMAIN-CONTAINING PROTEIN"/>
    <property type="match status" value="1"/>
</dbReference>
<reference evidence="3 4" key="1">
    <citation type="journal article" date="2020" name="ISME J.">
        <title>Comparative genomics reveals insights into cyanobacterial evolution and habitat adaptation.</title>
        <authorList>
            <person name="Chen M.Y."/>
            <person name="Teng W.K."/>
            <person name="Zhao L."/>
            <person name="Hu C.X."/>
            <person name="Zhou Y.K."/>
            <person name="Han B.P."/>
            <person name="Song L.R."/>
            <person name="Shu W.S."/>
        </authorList>
    </citation>
    <scope>NUCLEOTIDE SEQUENCE [LARGE SCALE GENOMIC DNA]</scope>
    <source>
        <strain evidence="3 4">FACHB-119</strain>
    </source>
</reference>
<dbReference type="EMBL" id="JACJSG010000016">
    <property type="protein sequence ID" value="MBD2501631.1"/>
    <property type="molecule type" value="Genomic_DNA"/>
</dbReference>
<keyword evidence="4" id="KW-1185">Reference proteome</keyword>
<evidence type="ECO:0000313" key="3">
    <source>
        <dbReference type="EMBL" id="MBD2501631.1"/>
    </source>
</evidence>
<evidence type="ECO:0000256" key="2">
    <source>
        <dbReference type="ARBA" id="ARBA00023054"/>
    </source>
</evidence>
<proteinExistence type="predicted"/>
<comment type="subcellular location">
    <subcellularLocation>
        <location evidence="1">Cell envelope</location>
    </subcellularLocation>
</comment>
<dbReference type="Proteomes" id="UP000661112">
    <property type="component" value="Unassembled WGS sequence"/>
</dbReference>
<evidence type="ECO:0000256" key="1">
    <source>
        <dbReference type="ARBA" id="ARBA00004196"/>
    </source>
</evidence>
<gene>
    <name evidence="3" type="ORF">H6G83_13635</name>
</gene>
<keyword evidence="2" id="KW-0175">Coiled coil</keyword>
<dbReference type="InterPro" id="IPR014315">
    <property type="entry name" value="ABC_heterocyst_DevB"/>
</dbReference>
<dbReference type="InterPro" id="IPR050465">
    <property type="entry name" value="UPF0194_transport"/>
</dbReference>
<sequence>MTDLIDKIPCHLTSNHQDVALIIPRVSVSLGRQLYDNGAISLSTFESKGLALETAQKKRNEAKAVLKRIDATQKKQISEAQTVLNRIVATGNNQISEAKATLEKIAEVRPVDVQVSEAEVTDAIAAVNQAKEKLKQVYVRSPQDGEVLEIYTRPGEVISNNGIVEIGQTSQMYAVAEVYQTDISKVRPGQKVKVISDSLPNQLYGNVDWISSKVRKQNLVNTDPSQNIDAKVVEVYIRLNKPSSEIASKFSNLQIEVEIEL</sequence>